<accession>A0A1F6WQ42</accession>
<dbReference type="GO" id="GO:0005829">
    <property type="term" value="C:cytosol"/>
    <property type="evidence" value="ECO:0007669"/>
    <property type="project" value="TreeGrafter"/>
</dbReference>
<dbReference type="Gene3D" id="3.40.50.720">
    <property type="entry name" value="NAD(P)-binding Rossmann-like Domain"/>
    <property type="match status" value="1"/>
</dbReference>
<evidence type="ECO:0000256" key="1">
    <source>
        <dbReference type="ARBA" id="ARBA00006484"/>
    </source>
</evidence>
<keyword evidence="2" id="KW-0521">NADP</keyword>
<evidence type="ECO:0000256" key="2">
    <source>
        <dbReference type="ARBA" id="ARBA00022857"/>
    </source>
</evidence>
<sequence length="249" mass="28356">MKTKTSKNFLITGITGVIGKAIHTYILENIPDAKIFLVSRSNKIKIQENASLCHLPNIDLTNETDLHKLKHMVDEFFGNEIFHVINCAGGYVEHTPFEDVSLSEAKRVISENLFTVYGMAHTMVPLMRKRSGGHFIVFGCNSIKYNYPYMAEFTCSKAAVASLMKSLASECSKDGLQFNTFHLVTVKSEKEKECKPRGDHQNWLEPSDIADAVISFTQQKNNLHNGGEMQLMIYSQDYWERGYFERIKK</sequence>
<gene>
    <name evidence="4" type="ORF">A2997_00525</name>
</gene>
<dbReference type="AlphaFoldDB" id="A0A1F6WQ42"/>
<dbReference type="GO" id="GO:0016491">
    <property type="term" value="F:oxidoreductase activity"/>
    <property type="evidence" value="ECO:0007669"/>
    <property type="project" value="UniProtKB-KW"/>
</dbReference>
<dbReference type="InterPro" id="IPR036291">
    <property type="entry name" value="NAD(P)-bd_dom_sf"/>
</dbReference>
<dbReference type="SUPFAM" id="SSF51735">
    <property type="entry name" value="NAD(P)-binding Rossmann-fold domains"/>
    <property type="match status" value="1"/>
</dbReference>
<dbReference type="EMBL" id="MFUQ01000004">
    <property type="protein sequence ID" value="OGI84032.1"/>
    <property type="molecule type" value="Genomic_DNA"/>
</dbReference>
<proteinExistence type="inferred from homology"/>
<dbReference type="STRING" id="1801766.A2997_00525"/>
<evidence type="ECO:0000313" key="5">
    <source>
        <dbReference type="Proteomes" id="UP000179448"/>
    </source>
</evidence>
<keyword evidence="3" id="KW-0560">Oxidoreductase</keyword>
<dbReference type="PANTHER" id="PTHR43391:SF14">
    <property type="entry name" value="DEHYDROGENASE_REDUCTASE SDR FAMILY PROTEIN 7-LIKE"/>
    <property type="match status" value="1"/>
</dbReference>
<evidence type="ECO:0000256" key="3">
    <source>
        <dbReference type="ARBA" id="ARBA00023002"/>
    </source>
</evidence>
<dbReference type="Pfam" id="PF00106">
    <property type="entry name" value="adh_short"/>
    <property type="match status" value="1"/>
</dbReference>
<comment type="similarity">
    <text evidence="1">Belongs to the short-chain dehydrogenases/reductases (SDR) family.</text>
</comment>
<evidence type="ECO:0000313" key="4">
    <source>
        <dbReference type="EMBL" id="OGI84032.1"/>
    </source>
</evidence>
<comment type="caution">
    <text evidence="4">The sequence shown here is derived from an EMBL/GenBank/DDBJ whole genome shotgun (WGS) entry which is preliminary data.</text>
</comment>
<name>A0A1F6WQ42_9BACT</name>
<reference evidence="4 5" key="1">
    <citation type="journal article" date="2016" name="Nat. Commun.">
        <title>Thousands of microbial genomes shed light on interconnected biogeochemical processes in an aquifer system.</title>
        <authorList>
            <person name="Anantharaman K."/>
            <person name="Brown C.T."/>
            <person name="Hug L.A."/>
            <person name="Sharon I."/>
            <person name="Castelle C.J."/>
            <person name="Probst A.J."/>
            <person name="Thomas B.C."/>
            <person name="Singh A."/>
            <person name="Wilkins M.J."/>
            <person name="Karaoz U."/>
            <person name="Brodie E.L."/>
            <person name="Williams K.H."/>
            <person name="Hubbard S.S."/>
            <person name="Banfield J.F."/>
        </authorList>
    </citation>
    <scope>NUCLEOTIDE SEQUENCE [LARGE SCALE GENOMIC DNA]</scope>
</reference>
<dbReference type="InterPro" id="IPR002347">
    <property type="entry name" value="SDR_fam"/>
</dbReference>
<dbReference type="CDD" id="cd05233">
    <property type="entry name" value="SDR_c"/>
    <property type="match status" value="1"/>
</dbReference>
<protein>
    <recommendedName>
        <fullName evidence="6">Oxidoreductase</fullName>
    </recommendedName>
</protein>
<evidence type="ECO:0008006" key="6">
    <source>
        <dbReference type="Google" id="ProtNLM"/>
    </source>
</evidence>
<dbReference type="PANTHER" id="PTHR43391">
    <property type="entry name" value="RETINOL DEHYDROGENASE-RELATED"/>
    <property type="match status" value="1"/>
</dbReference>
<dbReference type="Proteomes" id="UP000179448">
    <property type="component" value="Unassembled WGS sequence"/>
</dbReference>
<organism evidence="4 5">
    <name type="scientific">Candidatus Nomurabacteria bacterium RIFCSPLOWO2_01_FULL_36_10b</name>
    <dbReference type="NCBI Taxonomy" id="1801766"/>
    <lineage>
        <taxon>Bacteria</taxon>
        <taxon>Candidatus Nomuraibacteriota</taxon>
    </lineage>
</organism>